<dbReference type="SUPFAM" id="SSF54862">
    <property type="entry name" value="4Fe-4S ferredoxins"/>
    <property type="match status" value="1"/>
</dbReference>
<proteinExistence type="predicted"/>
<keyword evidence="1" id="KW-0004">4Fe-4S</keyword>
<feature type="domain" description="4Fe-4S ferredoxin-type" evidence="5">
    <location>
        <begin position="187"/>
        <end position="215"/>
    </location>
</feature>
<dbReference type="EMBL" id="BAFN01000001">
    <property type="protein sequence ID" value="GAN34458.1"/>
    <property type="molecule type" value="Genomic_DNA"/>
</dbReference>
<dbReference type="InterPro" id="IPR050157">
    <property type="entry name" value="PSI_iron-sulfur_center"/>
</dbReference>
<dbReference type="Pfam" id="PF04015">
    <property type="entry name" value="DUF362"/>
    <property type="match status" value="1"/>
</dbReference>
<dbReference type="PROSITE" id="PS00198">
    <property type="entry name" value="4FE4S_FER_1"/>
    <property type="match status" value="1"/>
</dbReference>
<dbReference type="PANTHER" id="PTHR24960:SF83">
    <property type="entry name" value="4FE-4S FERREDOXIN-TYPE DOMAIN-CONTAINING PROTEIN"/>
    <property type="match status" value="1"/>
</dbReference>
<dbReference type="Proteomes" id="UP000032309">
    <property type="component" value="Unassembled WGS sequence"/>
</dbReference>
<evidence type="ECO:0000313" key="7">
    <source>
        <dbReference type="Proteomes" id="UP000032309"/>
    </source>
</evidence>
<dbReference type="Gene3D" id="3.30.70.20">
    <property type="match status" value="1"/>
</dbReference>
<dbReference type="PANTHER" id="PTHR24960">
    <property type="entry name" value="PHOTOSYSTEM I IRON-SULFUR CENTER-RELATED"/>
    <property type="match status" value="1"/>
</dbReference>
<keyword evidence="3" id="KW-0408">Iron</keyword>
<evidence type="ECO:0000256" key="2">
    <source>
        <dbReference type="ARBA" id="ARBA00022723"/>
    </source>
</evidence>
<dbReference type="InterPro" id="IPR017900">
    <property type="entry name" value="4Fe4S_Fe_S_CS"/>
</dbReference>
<keyword evidence="4" id="KW-0411">Iron-sulfur</keyword>
<organism evidence="6 7">
    <name type="scientific">Candidatus Brocadia sinica JPN1</name>
    <dbReference type="NCBI Taxonomy" id="1197129"/>
    <lineage>
        <taxon>Bacteria</taxon>
        <taxon>Pseudomonadati</taxon>
        <taxon>Planctomycetota</taxon>
        <taxon>Candidatus Brocadiia</taxon>
        <taxon>Candidatus Brocadiales</taxon>
        <taxon>Candidatus Brocadiaceae</taxon>
        <taxon>Candidatus Brocadia</taxon>
    </lineage>
</organism>
<sequence>MKSKVYFIKVENGEDVSSLAQKTNYLFDFAGFADEIQKNDMVAVKTSFGEKGNIGYLKPPVVKAVVDKVKDCKGKPFLIETNTLYVGRRTNAVDHLSHAHEHGFSYESVGAPIIIGDGLFGEHDVQVEINQKLCKYAYVAGVAKAANAIVSIAHVTGHLATGMGATLKNIGMGLSSRGGKLAQHSGVIPQILKKRCNTCGACGRWCPVGAITMGEQYAIIDPKICIGCGECLAVCQFDAVKIAWDESTVNLQKKVAEHCLAILKGKTGKVVFFNFLTHITKHCDCMDKPFNQDMKDIGIVASRDPVAIEKATTDIIKERIGKDFFKEAWPNIDYTIQISYAQEIGLGSMDYDLVPCGQEDDIVV</sequence>
<name>A0ABQ0K0H4_9BACT</name>
<protein>
    <recommendedName>
        <fullName evidence="5">4Fe-4S ferredoxin-type domain-containing protein</fullName>
    </recommendedName>
</protein>
<evidence type="ECO:0000256" key="3">
    <source>
        <dbReference type="ARBA" id="ARBA00023004"/>
    </source>
</evidence>
<reference evidence="7" key="1">
    <citation type="journal article" date="2015" name="Genome Announc.">
        <title>Draft Genome Sequence of an Anaerobic Ammonium-Oxidizing Bacterium, "Candidatus Brocadia sinica".</title>
        <authorList>
            <person name="Oshiki M."/>
            <person name="Shinyako-Hata K."/>
            <person name="Satoh H."/>
            <person name="Okabe S."/>
        </authorList>
    </citation>
    <scope>NUCLEOTIDE SEQUENCE [LARGE SCALE GENOMIC DNA]</scope>
    <source>
        <strain evidence="7">JPN1</strain>
    </source>
</reference>
<dbReference type="RefSeq" id="WP_052564464.1">
    <property type="nucleotide sequence ID" value="NZ_BAFN01000001.1"/>
</dbReference>
<evidence type="ECO:0000256" key="4">
    <source>
        <dbReference type="ARBA" id="ARBA00023014"/>
    </source>
</evidence>
<gene>
    <name evidence="6" type="ORF">BROSI_A2994</name>
</gene>
<keyword evidence="7" id="KW-1185">Reference proteome</keyword>
<dbReference type="Pfam" id="PF12838">
    <property type="entry name" value="Fer4_7"/>
    <property type="match status" value="1"/>
</dbReference>
<keyword evidence="2" id="KW-0479">Metal-binding</keyword>
<evidence type="ECO:0000313" key="6">
    <source>
        <dbReference type="EMBL" id="GAN34458.1"/>
    </source>
</evidence>
<dbReference type="InterPro" id="IPR017896">
    <property type="entry name" value="4Fe4S_Fe-S-bd"/>
</dbReference>
<evidence type="ECO:0000256" key="1">
    <source>
        <dbReference type="ARBA" id="ARBA00022485"/>
    </source>
</evidence>
<comment type="caution">
    <text evidence="6">The sequence shown here is derived from an EMBL/GenBank/DDBJ whole genome shotgun (WGS) entry which is preliminary data.</text>
</comment>
<accession>A0ABQ0K0H4</accession>
<evidence type="ECO:0000259" key="5">
    <source>
        <dbReference type="PROSITE" id="PS51379"/>
    </source>
</evidence>
<dbReference type="InterPro" id="IPR007160">
    <property type="entry name" value="DUF362"/>
</dbReference>
<feature type="domain" description="4Fe-4S ferredoxin-type" evidence="5">
    <location>
        <begin position="216"/>
        <end position="245"/>
    </location>
</feature>
<dbReference type="PROSITE" id="PS51379">
    <property type="entry name" value="4FE4S_FER_2"/>
    <property type="match status" value="2"/>
</dbReference>